<dbReference type="GO" id="GO:0035516">
    <property type="term" value="F:broad specificity oxidative DNA demethylase activity"/>
    <property type="evidence" value="ECO:0007669"/>
    <property type="project" value="InterPro"/>
</dbReference>
<evidence type="ECO:0000256" key="10">
    <source>
        <dbReference type="ARBA" id="ARBA00023002"/>
    </source>
</evidence>
<keyword evidence="7" id="KW-0963">Cytoplasm</keyword>
<evidence type="ECO:0000256" key="2">
    <source>
        <dbReference type="ARBA" id="ARBA00004496"/>
    </source>
</evidence>
<evidence type="ECO:0000256" key="7">
    <source>
        <dbReference type="ARBA" id="ARBA00022490"/>
    </source>
</evidence>
<dbReference type="SUPFAM" id="SSF51197">
    <property type="entry name" value="Clavaminate synthase-like"/>
    <property type="match status" value="1"/>
</dbReference>
<dbReference type="PANTHER" id="PTHR31291:SF2">
    <property type="entry name" value="ALPHA-KETOGLUTARATE-DEPENDENT DIOXYGENASE FTO"/>
    <property type="match status" value="1"/>
</dbReference>
<dbReference type="Proteomes" id="UP000195557">
    <property type="component" value="Unassembled WGS sequence"/>
</dbReference>
<comment type="catalytic activity">
    <reaction evidence="21">
        <text>a 5'-end (N(7)-methyl 5'-triphosphoguanosine)-(N(6),2'-O-dimethyladenosine) in U6 snRNA + 2-oxoglutarate + O2 = a 5'-end (N(7)-methyl 5'-triphosphoguanosine)-(2'-O-methyladenosine) in U6 snRNA + formaldehyde + succinate + CO2</text>
        <dbReference type="Rhea" id="RHEA:57904"/>
        <dbReference type="Rhea" id="RHEA-COMP:15030"/>
        <dbReference type="Rhea" id="RHEA-COMP:15031"/>
        <dbReference type="ChEBI" id="CHEBI:15379"/>
        <dbReference type="ChEBI" id="CHEBI:16526"/>
        <dbReference type="ChEBI" id="CHEBI:16810"/>
        <dbReference type="ChEBI" id="CHEBI:16842"/>
        <dbReference type="ChEBI" id="CHEBI:30031"/>
        <dbReference type="ChEBI" id="CHEBI:85958"/>
        <dbReference type="ChEBI" id="CHEBI:85959"/>
    </reaction>
</comment>
<reference evidence="26" key="1">
    <citation type="submission" date="2017-04" db="EMBL/GenBank/DDBJ databases">
        <title>Population genomics of picophytoplankton unveils novel chromosome hypervariability.</title>
        <authorList>
            <consortium name="DOE Joint Genome Institute"/>
            <person name="Blanc-Mathieu R."/>
            <person name="Krasovec M."/>
            <person name="Hebrard M."/>
            <person name="Yau S."/>
            <person name="Desgranges E."/>
            <person name="Martin J."/>
            <person name="Schackwitz W."/>
            <person name="Kuo A."/>
            <person name="Salin G."/>
            <person name="Donnadieu C."/>
            <person name="Desdevises Y."/>
            <person name="Sanchez-Ferandin S."/>
            <person name="Moreau H."/>
            <person name="Rivals E."/>
            <person name="Grigoriev I.V."/>
            <person name="Grimsley N."/>
            <person name="Eyre-Walker A."/>
            <person name="Piganeau G."/>
        </authorList>
    </citation>
    <scope>NUCLEOTIDE SEQUENCE [LARGE SCALE GENOMIC DNA]</scope>
    <source>
        <strain evidence="26">RCC 1115</strain>
    </source>
</reference>
<evidence type="ECO:0000256" key="14">
    <source>
        <dbReference type="ARBA" id="ARBA00030546"/>
    </source>
</evidence>
<comment type="catalytic activity">
    <reaction evidence="19">
        <text>an N(1)-methyladenosine in tRNA + 2-oxoglutarate + O2 = an adenosine in tRNA + formaldehyde + succinate + CO2</text>
        <dbReference type="Rhea" id="RHEA:54576"/>
        <dbReference type="Rhea" id="RHEA-COMP:10242"/>
        <dbReference type="Rhea" id="RHEA-COMP:12312"/>
        <dbReference type="ChEBI" id="CHEBI:15379"/>
        <dbReference type="ChEBI" id="CHEBI:16526"/>
        <dbReference type="ChEBI" id="CHEBI:16810"/>
        <dbReference type="ChEBI" id="CHEBI:16842"/>
        <dbReference type="ChEBI" id="CHEBI:30031"/>
        <dbReference type="ChEBI" id="CHEBI:74411"/>
        <dbReference type="ChEBI" id="CHEBI:74491"/>
    </reaction>
</comment>
<dbReference type="EC" id="1.14.11.53" evidence="5"/>
<evidence type="ECO:0000256" key="24">
    <source>
        <dbReference type="SAM" id="Phobius"/>
    </source>
</evidence>
<evidence type="ECO:0000256" key="23">
    <source>
        <dbReference type="ARBA" id="ARBA00049565"/>
    </source>
</evidence>
<comment type="catalytic activity">
    <reaction evidence="23">
        <text>a 5'-end (N(7)-methyl 5'-triphosphoguanosine)-(N(6),2'-O-dimethyladenosine) in mRNA + 2-oxoglutarate + O2 = a 5'-end (N(7)-methyl 5'-triphosphoguanosine)-(2'-O-methyladenosine) in mRNA + formaldehyde + succinate + CO2</text>
        <dbReference type="Rhea" id="RHEA:57896"/>
        <dbReference type="Rhea" id="RHEA-COMP:11518"/>
        <dbReference type="Rhea" id="RHEA-COMP:11519"/>
        <dbReference type="ChEBI" id="CHEBI:15379"/>
        <dbReference type="ChEBI" id="CHEBI:16526"/>
        <dbReference type="ChEBI" id="CHEBI:16810"/>
        <dbReference type="ChEBI" id="CHEBI:16842"/>
        <dbReference type="ChEBI" id="CHEBI:30031"/>
        <dbReference type="ChEBI" id="CHEBI:85958"/>
        <dbReference type="ChEBI" id="CHEBI:85959"/>
    </reaction>
</comment>
<dbReference type="GO" id="GO:1990931">
    <property type="term" value="F:mRNA N6-methyladenosine dioxygenase activity"/>
    <property type="evidence" value="ECO:0007669"/>
    <property type="project" value="UniProtKB-EC"/>
</dbReference>
<comment type="similarity">
    <text evidence="4">Belongs to the alkB family.</text>
</comment>
<dbReference type="Gene3D" id="2.60.120.590">
    <property type="entry name" value="Alpha-ketoglutarate-dependent dioxygenase AlkB-like"/>
    <property type="match status" value="1"/>
</dbReference>
<evidence type="ECO:0000256" key="19">
    <source>
        <dbReference type="ARBA" id="ARBA00047457"/>
    </source>
</evidence>
<accession>A0A1Y5I0Q0</accession>
<dbReference type="InterPro" id="IPR037151">
    <property type="entry name" value="AlkB-like_sf"/>
</dbReference>
<evidence type="ECO:0000256" key="5">
    <source>
        <dbReference type="ARBA" id="ARBA00012931"/>
    </source>
</evidence>
<dbReference type="PANTHER" id="PTHR31291">
    <property type="entry name" value="ALPHA-KETOGLUTARATE-DEPENDENT DIOXYGENASE FTO"/>
    <property type="match status" value="1"/>
</dbReference>
<sequence length="689" mass="78168">MRRDASGAKEYTGAYATPMKKFYALEPTAVTDFFNNAFGVMLMWACMQAFYVAAKGSAGLKNRFVVANIIAAFSRATVLACHGSKDRASGGMVASEHKLGSFIAVLTMFLLAEAVRVDSNLVPLRHWIKDSKSLKQKIITIALLMEFYYMIILHFGDVTVWFSPKVKATDYLAVHWTATIGFMKWLQTMIMFTAASNSDVQTVAKFDALSTLTMLYVMRKHQAVFKAAEFSKHFTMTVAPLISLTVINNISPHLVWHQSRARPHCASPKMPDVLGPGDGDAYERVRSFHYDGFVVDDPEILPEALHDDVARAFDSLLREGEFTHDVLSAGNKVSRTFVTRTLLGDRGTTYHYQKLRLFAQPWDGEKRWEYATARRLNEALTRRTREILRGTRHGESECEYNVTLINRMDTREESEVALKDEALFDLGTTSVSWHSDSSLRENSTVAVYSTVDDPERADWSVALRALGKQCPALRVPLKDKATYYMCGDFNATHHHAVLTGSSARYSSTHRVGVVEKDTFQYIKRRCLEALALIPDLENKSASLDAKKIQLLAEIHREVEFQWIRMFHLQGDTHARQHKTYWTQRIAELTEAWDRMEACFRAILSKLKLSPESTPQPSRAYSMMLYAMKEVKELRDEHVKRISASAYAALPESQRPVDLPQYDDTSPLPFELKPVIYFVEAEQAKLKGES</sequence>
<comment type="catalytic activity">
    <reaction evidence="22">
        <text>N(6)-methyladenosine in U6 snRNA + 2-oxoglutarate + O2 = adenosine in U6 snRNA + formaldehyde + succinate + CO2</text>
        <dbReference type="Rhea" id="RHEA:57900"/>
        <dbReference type="Rhea" id="RHEA-COMP:13573"/>
        <dbReference type="Rhea" id="RHEA-COMP:13574"/>
        <dbReference type="ChEBI" id="CHEBI:15379"/>
        <dbReference type="ChEBI" id="CHEBI:16526"/>
        <dbReference type="ChEBI" id="CHEBI:16810"/>
        <dbReference type="ChEBI" id="CHEBI:16842"/>
        <dbReference type="ChEBI" id="CHEBI:30031"/>
        <dbReference type="ChEBI" id="CHEBI:74411"/>
        <dbReference type="ChEBI" id="CHEBI:74449"/>
    </reaction>
</comment>
<comment type="subcellular location">
    <subcellularLocation>
        <location evidence="2">Cytoplasm</location>
    </subcellularLocation>
    <subcellularLocation>
        <location evidence="1">Nucleus speckle</location>
    </subcellularLocation>
</comment>
<evidence type="ECO:0000256" key="20">
    <source>
        <dbReference type="ARBA" id="ARBA00048158"/>
    </source>
</evidence>
<dbReference type="Pfam" id="PF12934">
    <property type="entry name" value="FTO_CTD"/>
    <property type="match status" value="1"/>
</dbReference>
<comment type="catalytic activity">
    <reaction evidence="20">
        <text>an N(6)-methyladenosine in mRNA + 2-oxoglutarate + O2 = an adenosine in mRNA + formaldehyde + succinate + CO2</text>
        <dbReference type="Rhea" id="RHEA:49520"/>
        <dbReference type="Rhea" id="RHEA-COMP:12414"/>
        <dbReference type="Rhea" id="RHEA-COMP:12417"/>
        <dbReference type="ChEBI" id="CHEBI:15379"/>
        <dbReference type="ChEBI" id="CHEBI:16526"/>
        <dbReference type="ChEBI" id="CHEBI:16810"/>
        <dbReference type="ChEBI" id="CHEBI:16842"/>
        <dbReference type="ChEBI" id="CHEBI:30031"/>
        <dbReference type="ChEBI" id="CHEBI:74411"/>
        <dbReference type="ChEBI" id="CHEBI:74449"/>
        <dbReference type="EC" id="1.14.11.53"/>
    </reaction>
</comment>
<dbReference type="InterPro" id="IPR032868">
    <property type="entry name" value="FTO"/>
</dbReference>
<dbReference type="Pfam" id="PF12933">
    <property type="entry name" value="FTO_NTD"/>
    <property type="match status" value="1"/>
</dbReference>
<dbReference type="eggNOG" id="ENOG502QR31">
    <property type="taxonomic scope" value="Eukaryota"/>
</dbReference>
<dbReference type="GO" id="GO:0040014">
    <property type="term" value="P:regulation of multicellular organism growth"/>
    <property type="evidence" value="ECO:0007669"/>
    <property type="project" value="InterPro"/>
</dbReference>
<keyword evidence="8" id="KW-0479">Metal-binding</keyword>
<evidence type="ECO:0000256" key="21">
    <source>
        <dbReference type="ARBA" id="ARBA00048582"/>
    </source>
</evidence>
<comment type="subunit">
    <text evidence="18">Monomer. May also exist as homodimer.</text>
</comment>
<keyword evidence="11" id="KW-0408">Iron</keyword>
<evidence type="ECO:0000256" key="6">
    <source>
        <dbReference type="ARBA" id="ARBA00013477"/>
    </source>
</evidence>
<evidence type="ECO:0000256" key="12">
    <source>
        <dbReference type="ARBA" id="ARBA00023242"/>
    </source>
</evidence>
<evidence type="ECO:0000256" key="15">
    <source>
        <dbReference type="ARBA" id="ARBA00030557"/>
    </source>
</evidence>
<dbReference type="AlphaFoldDB" id="A0A1Y5I0Q0"/>
<evidence type="ECO:0000256" key="11">
    <source>
        <dbReference type="ARBA" id="ARBA00023004"/>
    </source>
</evidence>
<evidence type="ECO:0000256" key="8">
    <source>
        <dbReference type="ARBA" id="ARBA00022723"/>
    </source>
</evidence>
<evidence type="ECO:0000256" key="17">
    <source>
        <dbReference type="ARBA" id="ARBA00032950"/>
    </source>
</evidence>
<dbReference type="GO" id="GO:0042245">
    <property type="term" value="P:RNA repair"/>
    <property type="evidence" value="ECO:0007669"/>
    <property type="project" value="InterPro"/>
</dbReference>
<dbReference type="InterPro" id="IPR024367">
    <property type="entry name" value="FTO_cat_dom"/>
</dbReference>
<keyword evidence="12" id="KW-0539">Nucleus</keyword>
<dbReference type="InterPro" id="IPR024366">
    <property type="entry name" value="FTO_C"/>
</dbReference>
<evidence type="ECO:0000256" key="16">
    <source>
        <dbReference type="ARBA" id="ARBA00032169"/>
    </source>
</evidence>
<evidence type="ECO:0000256" key="9">
    <source>
        <dbReference type="ARBA" id="ARBA00022964"/>
    </source>
</evidence>
<dbReference type="Gene3D" id="1.20.58.1470">
    <property type="entry name" value="FTO C-terminal domain"/>
    <property type="match status" value="1"/>
</dbReference>
<dbReference type="EMBL" id="KZ155835">
    <property type="protein sequence ID" value="OUS43030.1"/>
    <property type="molecule type" value="Genomic_DNA"/>
</dbReference>
<protein>
    <recommendedName>
        <fullName evidence="6">Alpha-ketoglutarate-dependent dioxygenase FTO</fullName>
        <ecNumber evidence="5">1.14.11.53</ecNumber>
    </recommendedName>
    <alternativeName>
        <fullName evidence="13">U6 small nuclear RNA (2'-O-methyladenosine-N(6)-)-demethylase FTO</fullName>
    </alternativeName>
    <alternativeName>
        <fullName evidence="14">U6 small nuclear RNA N(6)-methyladenosine-demethylase FTO</fullName>
    </alternativeName>
    <alternativeName>
        <fullName evidence="16">mRNA (2'-O-methyladenosine-N(6)-)-demethylase FTO</fullName>
    </alternativeName>
    <alternativeName>
        <fullName evidence="17">mRNA N(6)-methyladenosine demethylase FTO</fullName>
    </alternativeName>
    <alternativeName>
        <fullName evidence="15">tRNA N1-methyl adenine demethylase FTO</fullName>
    </alternativeName>
</protein>
<feature type="transmembrane region" description="Helical" evidence="24">
    <location>
        <begin position="33"/>
        <end position="53"/>
    </location>
</feature>
<keyword evidence="24" id="KW-0472">Membrane</keyword>
<feature type="domain" description="Alpha-ketoglutarate-dependent dioxygenase FTO catalytic" evidence="25">
    <location>
        <begin position="278"/>
        <end position="514"/>
    </location>
</feature>
<dbReference type="InterPro" id="IPR038413">
    <property type="entry name" value="FTO_C_sf"/>
</dbReference>
<evidence type="ECO:0000313" key="26">
    <source>
        <dbReference type="EMBL" id="OUS43030.1"/>
    </source>
</evidence>
<keyword evidence="24" id="KW-1133">Transmembrane helix</keyword>
<keyword evidence="24" id="KW-0812">Transmembrane</keyword>
<name>A0A1Y5I0Q0_OSTTA</name>
<feature type="transmembrane region" description="Helical" evidence="24">
    <location>
        <begin position="97"/>
        <end position="117"/>
    </location>
</feature>
<dbReference type="SMART" id="SM01223">
    <property type="entry name" value="FTO_NTD"/>
    <property type="match status" value="1"/>
</dbReference>
<evidence type="ECO:0000256" key="18">
    <source>
        <dbReference type="ARBA" id="ARBA00046452"/>
    </source>
</evidence>
<dbReference type="GO" id="GO:0008198">
    <property type="term" value="F:ferrous iron binding"/>
    <property type="evidence" value="ECO:0007669"/>
    <property type="project" value="TreeGrafter"/>
</dbReference>
<dbReference type="GO" id="GO:0016607">
    <property type="term" value="C:nuclear speck"/>
    <property type="evidence" value="ECO:0007669"/>
    <property type="project" value="UniProtKB-SubCell"/>
</dbReference>
<keyword evidence="10" id="KW-0560">Oxidoreductase</keyword>
<keyword evidence="9" id="KW-0223">Dioxygenase</keyword>
<proteinExistence type="inferred from homology"/>
<evidence type="ECO:0000256" key="13">
    <source>
        <dbReference type="ARBA" id="ARBA00030404"/>
    </source>
</evidence>
<organism evidence="26">
    <name type="scientific">Ostreococcus tauri</name>
    <name type="common">Marine green alga</name>
    <dbReference type="NCBI Taxonomy" id="70448"/>
    <lineage>
        <taxon>Eukaryota</taxon>
        <taxon>Viridiplantae</taxon>
        <taxon>Chlorophyta</taxon>
        <taxon>Mamiellophyceae</taxon>
        <taxon>Mamiellales</taxon>
        <taxon>Bathycoccaceae</taxon>
        <taxon>Ostreococcus</taxon>
    </lineage>
</organism>
<evidence type="ECO:0000259" key="25">
    <source>
        <dbReference type="SMART" id="SM01223"/>
    </source>
</evidence>
<dbReference type="GO" id="GO:0006307">
    <property type="term" value="P:DNA alkylation repair"/>
    <property type="evidence" value="ECO:0007669"/>
    <property type="project" value="InterPro"/>
</dbReference>
<feature type="transmembrane region" description="Helical" evidence="24">
    <location>
        <begin position="138"/>
        <end position="162"/>
    </location>
</feature>
<evidence type="ECO:0000256" key="1">
    <source>
        <dbReference type="ARBA" id="ARBA00004324"/>
    </source>
</evidence>
<evidence type="ECO:0000256" key="4">
    <source>
        <dbReference type="ARBA" id="ARBA00007879"/>
    </source>
</evidence>
<evidence type="ECO:0000256" key="22">
    <source>
        <dbReference type="ARBA" id="ARBA00049056"/>
    </source>
</evidence>
<gene>
    <name evidence="26" type="ORF">BE221DRAFT_81499</name>
</gene>
<dbReference type="GO" id="GO:0005737">
    <property type="term" value="C:cytoplasm"/>
    <property type="evidence" value="ECO:0007669"/>
    <property type="project" value="UniProtKB-SubCell"/>
</dbReference>
<evidence type="ECO:0000256" key="3">
    <source>
        <dbReference type="ARBA" id="ARBA00006264"/>
    </source>
</evidence>
<comment type="similarity">
    <text evidence="3">Belongs to the fto family.</text>
</comment>